<dbReference type="InterPro" id="IPR001487">
    <property type="entry name" value="Bromodomain"/>
</dbReference>
<reference evidence="7 8" key="1">
    <citation type="submission" date="2020-04" db="EMBL/GenBank/DDBJ databases">
        <title>Plant Genome Project.</title>
        <authorList>
            <person name="Zhang R.-G."/>
        </authorList>
    </citation>
    <scope>NUCLEOTIDE SEQUENCE [LARGE SCALE GENOMIC DNA]</scope>
    <source>
        <strain evidence="7">YNK0</strain>
        <tissue evidence="7">Leaf</tissue>
    </source>
</reference>
<feature type="region of interest" description="Disordered" evidence="3">
    <location>
        <begin position="121"/>
        <end position="238"/>
    </location>
</feature>
<dbReference type="PANTHER" id="PTHR37888:SF11">
    <property type="entry name" value="DNA-BINDING BROMODOMAIN-CONTAINING PROTEIN"/>
    <property type="match status" value="1"/>
</dbReference>
<evidence type="ECO:0000259" key="4">
    <source>
        <dbReference type="PROSITE" id="PS50014"/>
    </source>
</evidence>
<accession>A0A834ZEX2</accession>
<dbReference type="OrthoDB" id="1742084at2759"/>
<dbReference type="AlphaFoldDB" id="A0A834ZEX2"/>
<feature type="domain" description="Myb-like" evidence="5">
    <location>
        <begin position="4"/>
        <end position="62"/>
    </location>
</feature>
<dbReference type="SMART" id="SM00717">
    <property type="entry name" value="SANT"/>
    <property type="match status" value="1"/>
</dbReference>
<dbReference type="SMART" id="SM00297">
    <property type="entry name" value="BROMO"/>
    <property type="match status" value="1"/>
</dbReference>
<dbReference type="EMBL" id="JABCRI010000007">
    <property type="protein sequence ID" value="KAF8403898.1"/>
    <property type="molecule type" value="Genomic_DNA"/>
</dbReference>
<protein>
    <submittedName>
        <fullName evidence="7">Uncharacterized protein</fullName>
    </submittedName>
</protein>
<dbReference type="CDD" id="cd04369">
    <property type="entry name" value="Bromodomain"/>
    <property type="match status" value="1"/>
</dbReference>
<dbReference type="InterPro" id="IPR036427">
    <property type="entry name" value="Bromodomain-like_sf"/>
</dbReference>
<dbReference type="SUPFAM" id="SSF47370">
    <property type="entry name" value="Bromodomain"/>
    <property type="match status" value="1"/>
</dbReference>
<dbReference type="CDD" id="cd00167">
    <property type="entry name" value="SANT"/>
    <property type="match status" value="1"/>
</dbReference>
<evidence type="ECO:0000259" key="5">
    <source>
        <dbReference type="PROSITE" id="PS50090"/>
    </source>
</evidence>
<dbReference type="InterPro" id="IPR017930">
    <property type="entry name" value="Myb_dom"/>
</dbReference>
<evidence type="ECO:0000256" key="3">
    <source>
        <dbReference type="SAM" id="MobiDB-lite"/>
    </source>
</evidence>
<feature type="region of interest" description="Disordered" evidence="3">
    <location>
        <begin position="478"/>
        <end position="538"/>
    </location>
</feature>
<evidence type="ECO:0000256" key="1">
    <source>
        <dbReference type="ARBA" id="ARBA00023117"/>
    </source>
</evidence>
<gene>
    <name evidence="7" type="ORF">HHK36_012004</name>
</gene>
<sequence length="620" mass="69416">MAKTDDTEKETWGTWEELLLACAVNRHGTKSWDSIAMEIQNRSSSLHQLTAQNCKQKYHDLKRRFMAMDDRIDESETHDKMIRNRWLDELRKLRVAQLRREVQRHDVSIVSLQLKVKRLEEERDRSLEEKDNIKEKPDLEKDLEEERAKDNNKERDGEPERSSQKNVAGKFFSGEESDRENQSYYESNSTNTKGDNREKGLEEAKRKPEPIETAAGKTNPVSDDLKSGGDGSYNGSSYTIAKGSAAELSKAIPTKDGGDSAELYESVAESKGAQKAGTKQSSDVQSSGSLSVRKCRKKSISGGEVPENYGISPAIKRSPVESEPLARSLEMIRSHKHGYLFESPPENQETSKYRSCIIRQHVDLETVGSRLKQGSYSACTPKFYRDLLLLFNNAILLFPQNSPEFVSANELRKLVISMEMANTTQKSNIYMPPDHEPTPPSKPDLLMLAKPRSCAPMIIVCRKRSSISAKASSGGIEKAAPYQKQSDDFSTNNIVGEPGIKKGRTSSKNGTTKTYNKMKKNSYKNNQEEPKTEKKGSVANFLKRMNRNCSSNVKGTLLEALKSSVVKKGGRGKGERSSSSAKRSVGRPPKKTTVPPPAPSKRRRVTIETEVVATRKRSSR</sequence>
<dbReference type="Gene3D" id="1.20.920.10">
    <property type="entry name" value="Bromodomain-like"/>
    <property type="match status" value="1"/>
</dbReference>
<dbReference type="Proteomes" id="UP000655225">
    <property type="component" value="Unassembled WGS sequence"/>
</dbReference>
<comment type="caution">
    <text evidence="7">The sequence shown here is derived from an EMBL/GenBank/DDBJ whole genome shotgun (WGS) entry which is preliminary data.</text>
</comment>
<dbReference type="Gene3D" id="1.10.10.60">
    <property type="entry name" value="Homeodomain-like"/>
    <property type="match status" value="1"/>
</dbReference>
<dbReference type="InterPro" id="IPR001005">
    <property type="entry name" value="SANT/Myb"/>
</dbReference>
<dbReference type="Pfam" id="PF00439">
    <property type="entry name" value="Bromodomain"/>
    <property type="match status" value="1"/>
</dbReference>
<organism evidence="7 8">
    <name type="scientific">Tetracentron sinense</name>
    <name type="common">Spur-leaf</name>
    <dbReference type="NCBI Taxonomy" id="13715"/>
    <lineage>
        <taxon>Eukaryota</taxon>
        <taxon>Viridiplantae</taxon>
        <taxon>Streptophyta</taxon>
        <taxon>Embryophyta</taxon>
        <taxon>Tracheophyta</taxon>
        <taxon>Spermatophyta</taxon>
        <taxon>Magnoliopsida</taxon>
        <taxon>Trochodendrales</taxon>
        <taxon>Trochodendraceae</taxon>
        <taxon>Tetracentron</taxon>
    </lineage>
</organism>
<feature type="region of interest" description="Disordered" evidence="3">
    <location>
        <begin position="251"/>
        <end position="322"/>
    </location>
</feature>
<feature type="domain" description="HTH myb-type" evidence="6">
    <location>
        <begin position="16"/>
        <end position="66"/>
    </location>
</feature>
<proteinExistence type="predicted"/>
<feature type="compositionally biased region" description="Basic and acidic residues" evidence="3">
    <location>
        <begin position="194"/>
        <end position="210"/>
    </location>
</feature>
<name>A0A834ZEX2_TETSI</name>
<dbReference type="OMA" id="GMNDEYA"/>
<keyword evidence="8" id="KW-1185">Reference proteome</keyword>
<dbReference type="PROSITE" id="PS50014">
    <property type="entry name" value="BROMODOMAIN_2"/>
    <property type="match status" value="1"/>
</dbReference>
<evidence type="ECO:0000256" key="2">
    <source>
        <dbReference type="PROSITE-ProRule" id="PRU00035"/>
    </source>
</evidence>
<keyword evidence="1 2" id="KW-0103">Bromodomain</keyword>
<evidence type="ECO:0000313" key="7">
    <source>
        <dbReference type="EMBL" id="KAF8403898.1"/>
    </source>
</evidence>
<evidence type="ECO:0000259" key="6">
    <source>
        <dbReference type="PROSITE" id="PS51294"/>
    </source>
</evidence>
<dbReference type="InterPro" id="IPR009057">
    <property type="entry name" value="Homeodomain-like_sf"/>
</dbReference>
<dbReference type="PROSITE" id="PS50090">
    <property type="entry name" value="MYB_LIKE"/>
    <property type="match status" value="1"/>
</dbReference>
<feature type="compositionally biased region" description="Basic and acidic residues" evidence="3">
    <location>
        <begin position="121"/>
        <end position="163"/>
    </location>
</feature>
<feature type="compositionally biased region" description="Basic and acidic residues" evidence="3">
    <location>
        <begin position="526"/>
        <end position="536"/>
    </location>
</feature>
<feature type="compositionally biased region" description="Low complexity" evidence="3">
    <location>
        <begin position="280"/>
        <end position="292"/>
    </location>
</feature>
<feature type="region of interest" description="Disordered" evidence="3">
    <location>
        <begin position="564"/>
        <end position="620"/>
    </location>
</feature>
<dbReference type="PROSITE" id="PS51294">
    <property type="entry name" value="HTH_MYB"/>
    <property type="match status" value="1"/>
</dbReference>
<evidence type="ECO:0000313" key="8">
    <source>
        <dbReference type="Proteomes" id="UP000655225"/>
    </source>
</evidence>
<feature type="compositionally biased region" description="Polar residues" evidence="3">
    <location>
        <begin position="182"/>
        <end position="193"/>
    </location>
</feature>
<dbReference type="Pfam" id="PF00249">
    <property type="entry name" value="Myb_DNA-binding"/>
    <property type="match status" value="1"/>
</dbReference>
<feature type="domain" description="Bromo" evidence="4">
    <location>
        <begin position="333"/>
        <end position="405"/>
    </location>
</feature>
<dbReference type="SUPFAM" id="SSF46689">
    <property type="entry name" value="Homeodomain-like"/>
    <property type="match status" value="1"/>
</dbReference>
<dbReference type="PANTHER" id="PTHR37888">
    <property type="entry name" value="DNA-BINDING BROMODOMAIN-CONTAINING PROTEIN"/>
    <property type="match status" value="1"/>
</dbReference>